<feature type="chain" id="PRO_5007547871" description="UrcA family protein" evidence="2">
    <location>
        <begin position="25"/>
        <end position="122"/>
    </location>
</feature>
<dbReference type="Proteomes" id="UP000072867">
    <property type="component" value="Unassembled WGS sequence"/>
</dbReference>
<gene>
    <name evidence="3" type="ORF">NS319_16100</name>
</gene>
<evidence type="ECO:0000256" key="2">
    <source>
        <dbReference type="SAM" id="SignalP"/>
    </source>
</evidence>
<reference evidence="3 4" key="1">
    <citation type="journal article" date="2016" name="Front. Microbiol.">
        <title>Genomic Resource of Rice Seed Associated Bacteria.</title>
        <authorList>
            <person name="Midha S."/>
            <person name="Bansal K."/>
            <person name="Sharma S."/>
            <person name="Kumar N."/>
            <person name="Patil P.P."/>
            <person name="Chaudhry V."/>
            <person name="Patil P.B."/>
        </authorList>
    </citation>
    <scope>NUCLEOTIDE SEQUENCE [LARGE SCALE GENOMIC DNA]</scope>
    <source>
        <strain evidence="3 4">NS319</strain>
    </source>
</reference>
<proteinExistence type="predicted"/>
<dbReference type="EMBL" id="LDTD01000134">
    <property type="protein sequence ID" value="KTT68009.1"/>
    <property type="molecule type" value="Genomic_DNA"/>
</dbReference>
<sequence>MTSRSIYRPILALLLATTATMGFAQSNRRPLPVPDAEVTEPARDTRSADVRKLEIAAVAKARTLPALTAGMAQVCRVQSWQFALVPQLNNAVRMDVSPTLGRSEQECLRSVVYASRYHFSQR</sequence>
<keyword evidence="2" id="KW-0732">Signal</keyword>
<organism evidence="3 4">
    <name type="scientific">Sphingomonas sanguinis</name>
    <dbReference type="NCBI Taxonomy" id="33051"/>
    <lineage>
        <taxon>Bacteria</taxon>
        <taxon>Pseudomonadati</taxon>
        <taxon>Pseudomonadota</taxon>
        <taxon>Alphaproteobacteria</taxon>
        <taxon>Sphingomonadales</taxon>
        <taxon>Sphingomonadaceae</taxon>
        <taxon>Sphingomonas</taxon>
    </lineage>
</organism>
<evidence type="ECO:0000313" key="4">
    <source>
        <dbReference type="Proteomes" id="UP000072867"/>
    </source>
</evidence>
<name>A0A147HT03_9SPHN</name>
<protein>
    <recommendedName>
        <fullName evidence="5">UrcA family protein</fullName>
    </recommendedName>
</protein>
<evidence type="ECO:0000256" key="1">
    <source>
        <dbReference type="SAM" id="MobiDB-lite"/>
    </source>
</evidence>
<evidence type="ECO:0000313" key="3">
    <source>
        <dbReference type="EMBL" id="KTT68009.1"/>
    </source>
</evidence>
<feature type="signal peptide" evidence="2">
    <location>
        <begin position="1"/>
        <end position="24"/>
    </location>
</feature>
<dbReference type="AlphaFoldDB" id="A0A147HT03"/>
<accession>A0A147HT03</accession>
<comment type="caution">
    <text evidence="3">The sequence shown here is derived from an EMBL/GenBank/DDBJ whole genome shotgun (WGS) entry which is preliminary data.</text>
</comment>
<dbReference type="RefSeq" id="WP_058734514.1">
    <property type="nucleotide sequence ID" value="NZ_LDTD01000134.1"/>
</dbReference>
<dbReference type="PATRIC" id="fig|33051.3.peg.722"/>
<feature type="region of interest" description="Disordered" evidence="1">
    <location>
        <begin position="26"/>
        <end position="47"/>
    </location>
</feature>
<evidence type="ECO:0008006" key="5">
    <source>
        <dbReference type="Google" id="ProtNLM"/>
    </source>
</evidence>